<dbReference type="CDD" id="cd16928">
    <property type="entry name" value="HATPase_GyrB-like"/>
    <property type="match status" value="1"/>
</dbReference>
<dbReference type="SUPFAM" id="SSF56719">
    <property type="entry name" value="Type II DNA topoisomerase"/>
    <property type="match status" value="1"/>
</dbReference>
<dbReference type="PRINTS" id="PR01159">
    <property type="entry name" value="DNAGYRASEB"/>
</dbReference>
<dbReference type="InterPro" id="IPR006171">
    <property type="entry name" value="TOPRIM_dom"/>
</dbReference>
<reference evidence="12 13" key="1">
    <citation type="submission" date="2017-09" db="EMBL/GenBank/DDBJ databases">
        <title>Depth-based differentiation of microbial function through sediment-hosted aquifers and enrichment of novel symbionts in the deep terrestrial subsurface.</title>
        <authorList>
            <person name="Probst A.J."/>
            <person name="Ladd B."/>
            <person name="Jarett J.K."/>
            <person name="Geller-Mcgrath D.E."/>
            <person name="Sieber C.M."/>
            <person name="Emerson J.B."/>
            <person name="Anantharaman K."/>
            <person name="Thomas B.C."/>
            <person name="Malmstrom R."/>
            <person name="Stieglmeier M."/>
            <person name="Klingl A."/>
            <person name="Woyke T."/>
            <person name="Ryan C.M."/>
            <person name="Banfield J.F."/>
        </authorList>
    </citation>
    <scope>NUCLEOTIDE SEQUENCE [LARGE SCALE GENOMIC DNA]</scope>
    <source>
        <strain evidence="12">CG11_big_fil_rev_8_21_14_0_20_40_15</strain>
    </source>
</reference>
<dbReference type="SMART" id="SM00433">
    <property type="entry name" value="TOP2c"/>
    <property type="match status" value="1"/>
</dbReference>
<dbReference type="InterPro" id="IPR013759">
    <property type="entry name" value="Topo_IIA_B_C"/>
</dbReference>
<dbReference type="EMBL" id="PCVO01000004">
    <property type="protein sequence ID" value="PIQ75613.1"/>
    <property type="molecule type" value="Genomic_DNA"/>
</dbReference>
<dbReference type="GO" id="GO:0046872">
    <property type="term" value="F:metal ion binding"/>
    <property type="evidence" value="ECO:0007669"/>
    <property type="project" value="UniProtKB-KW"/>
</dbReference>
<keyword evidence="6 10" id="KW-0460">Magnesium</keyword>
<dbReference type="InterPro" id="IPR018522">
    <property type="entry name" value="TopoIIA_CS"/>
</dbReference>
<dbReference type="HAMAP" id="MF_01898">
    <property type="entry name" value="GyrB"/>
    <property type="match status" value="1"/>
</dbReference>
<dbReference type="PANTHER" id="PTHR45866">
    <property type="entry name" value="DNA GYRASE/TOPOISOMERASE SUBUNIT B"/>
    <property type="match status" value="1"/>
</dbReference>
<dbReference type="InterPro" id="IPR034160">
    <property type="entry name" value="TOPRIM_GyrB"/>
</dbReference>
<dbReference type="PROSITE" id="PS00177">
    <property type="entry name" value="TOPOISOMERASE_II"/>
    <property type="match status" value="1"/>
</dbReference>
<dbReference type="PANTHER" id="PTHR45866:SF1">
    <property type="entry name" value="DNA GYRASE SUBUNIT B, MITOCHONDRIAL"/>
    <property type="match status" value="1"/>
</dbReference>
<dbReference type="GO" id="GO:0005694">
    <property type="term" value="C:chromosome"/>
    <property type="evidence" value="ECO:0007669"/>
    <property type="project" value="InterPro"/>
</dbReference>
<feature type="site" description="Interaction with DNA" evidence="10">
    <location>
        <position position="497"/>
    </location>
</feature>
<keyword evidence="8" id="KW-0238">DNA-binding</keyword>
<dbReference type="PROSITE" id="PS50880">
    <property type="entry name" value="TOPRIM"/>
    <property type="match status" value="1"/>
</dbReference>
<dbReference type="InterPro" id="IPR000565">
    <property type="entry name" value="Topo_IIA_B"/>
</dbReference>
<dbReference type="CDD" id="cd03366">
    <property type="entry name" value="TOPRIM_TopoIIA_GyrB"/>
    <property type="match status" value="1"/>
</dbReference>
<proteinExistence type="inferred from homology"/>
<dbReference type="GO" id="GO:0005737">
    <property type="term" value="C:cytoplasm"/>
    <property type="evidence" value="ECO:0007669"/>
    <property type="project" value="UniProtKB-SubCell"/>
</dbReference>
<feature type="binding site" evidence="10">
    <location>
        <position position="469"/>
    </location>
    <ligand>
        <name>Mg(2+)</name>
        <dbReference type="ChEBI" id="CHEBI:18420"/>
        <label>1</label>
        <note>catalytic</note>
    </ligand>
</feature>
<comment type="miscellaneous">
    <text evidence="10">Few gyrases are as efficient as E.coli at forming negative supercoils. Not all organisms have 2 type II topoisomerases; in organisms with a single type II topoisomerase this enzyme also has to decatenate newly replicated chromosomes.</text>
</comment>
<evidence type="ECO:0000256" key="9">
    <source>
        <dbReference type="ARBA" id="ARBA00023235"/>
    </source>
</evidence>
<dbReference type="InterPro" id="IPR036890">
    <property type="entry name" value="HATPase_C_sf"/>
</dbReference>
<dbReference type="Proteomes" id="UP000229317">
    <property type="component" value="Unassembled WGS sequence"/>
</dbReference>
<evidence type="ECO:0000259" key="11">
    <source>
        <dbReference type="PROSITE" id="PS50880"/>
    </source>
</evidence>
<name>A0A2H0KTY1_9BACT</name>
<organism evidence="12 13">
    <name type="scientific">Candidatus Portnoybacteria bacterium CG11_big_fil_rev_8_21_14_0_20_40_15</name>
    <dbReference type="NCBI Taxonomy" id="1974817"/>
    <lineage>
        <taxon>Bacteria</taxon>
        <taxon>Candidatus Portnoyibacteriota</taxon>
    </lineage>
</organism>
<evidence type="ECO:0000256" key="5">
    <source>
        <dbReference type="ARBA" id="ARBA00022840"/>
    </source>
</evidence>
<comment type="function">
    <text evidence="10">A type II topoisomerase that negatively supercoils closed circular double-stranded (ds) DNA in an ATP-dependent manner to modulate DNA topology and maintain chromosomes in an underwound state. Negative supercoiling favors strand separation, and DNA replication, transcription, recombination and repair, all of which involve strand separation. Also able to catalyze the interconversion of other topological isomers of dsDNA rings, including catenanes and knotted rings. Type II topoisomerases break and join 2 DNA strands simultaneously in an ATP-dependent manner.</text>
</comment>
<dbReference type="GO" id="GO:0005524">
    <property type="term" value="F:ATP binding"/>
    <property type="evidence" value="ECO:0007669"/>
    <property type="project" value="UniProtKB-UniRule"/>
</dbReference>
<dbReference type="GO" id="GO:0006261">
    <property type="term" value="P:DNA-templated DNA replication"/>
    <property type="evidence" value="ECO:0007669"/>
    <property type="project" value="UniProtKB-UniRule"/>
</dbReference>
<dbReference type="InterPro" id="IPR013506">
    <property type="entry name" value="Topo_IIA_bsu_dom2"/>
</dbReference>
<dbReference type="Gene3D" id="3.30.230.10">
    <property type="match status" value="1"/>
</dbReference>
<dbReference type="NCBIfam" id="NF004189">
    <property type="entry name" value="PRK05644.1"/>
    <property type="match status" value="1"/>
</dbReference>
<dbReference type="SMART" id="SM00387">
    <property type="entry name" value="HATPase_c"/>
    <property type="match status" value="1"/>
</dbReference>
<evidence type="ECO:0000256" key="2">
    <source>
        <dbReference type="ARBA" id="ARBA00010708"/>
    </source>
</evidence>
<comment type="subunit">
    <text evidence="10">Heterotetramer, composed of two GyrA and two GyrB chains. In the heterotetramer, GyrA contains the active site tyrosine that forms a transient covalent intermediate with DNA, while GyrB binds cofactors and catalyzes ATP hydrolysis.</text>
</comment>
<feature type="binding site" evidence="10">
    <location>
        <position position="542"/>
    </location>
    <ligand>
        <name>Mg(2+)</name>
        <dbReference type="ChEBI" id="CHEBI:18420"/>
        <label>1</label>
        <note>catalytic</note>
    </ligand>
</feature>
<dbReference type="SUPFAM" id="SSF54211">
    <property type="entry name" value="Ribosomal protein S5 domain 2-like"/>
    <property type="match status" value="1"/>
</dbReference>
<dbReference type="GO" id="GO:0003918">
    <property type="term" value="F:DNA topoisomerase type II (double strand cut, ATP-hydrolyzing) activity"/>
    <property type="evidence" value="ECO:0007669"/>
    <property type="project" value="UniProtKB-UniRule"/>
</dbReference>
<evidence type="ECO:0000256" key="1">
    <source>
        <dbReference type="ARBA" id="ARBA00000185"/>
    </source>
</evidence>
<dbReference type="Pfam" id="PF02518">
    <property type="entry name" value="HATPase_c"/>
    <property type="match status" value="1"/>
</dbReference>
<comment type="catalytic activity">
    <reaction evidence="1 10">
        <text>ATP-dependent breakage, passage and rejoining of double-stranded DNA.</text>
        <dbReference type="EC" id="5.6.2.2"/>
    </reaction>
</comment>
<dbReference type="EC" id="5.6.2.2" evidence="10"/>
<dbReference type="InterPro" id="IPR011557">
    <property type="entry name" value="GyrB"/>
</dbReference>
<accession>A0A2H0KTY1</accession>
<dbReference type="Gene3D" id="3.30.565.10">
    <property type="entry name" value="Histidine kinase-like ATPase, C-terminal domain"/>
    <property type="match status" value="1"/>
</dbReference>
<dbReference type="NCBIfam" id="NF011501">
    <property type="entry name" value="PRK14939.1"/>
    <property type="match status" value="1"/>
</dbReference>
<evidence type="ECO:0000256" key="7">
    <source>
        <dbReference type="ARBA" id="ARBA00023029"/>
    </source>
</evidence>
<dbReference type="Gene3D" id="3.40.50.670">
    <property type="match status" value="1"/>
</dbReference>
<dbReference type="Pfam" id="PF00204">
    <property type="entry name" value="DNA_gyraseB"/>
    <property type="match status" value="1"/>
</dbReference>
<comment type="caution">
    <text evidence="12">The sequence shown here is derived from an EMBL/GenBank/DDBJ whole genome shotgun (WGS) entry which is preliminary data.</text>
</comment>
<comment type="cofactor">
    <cofactor evidence="10">
        <name>Mg(2+)</name>
        <dbReference type="ChEBI" id="CHEBI:18420"/>
    </cofactor>
    <cofactor evidence="10">
        <name>Mn(2+)</name>
        <dbReference type="ChEBI" id="CHEBI:29035"/>
    </cofactor>
    <cofactor evidence="10">
        <name>Ca(2+)</name>
        <dbReference type="ChEBI" id="CHEBI:29108"/>
    </cofactor>
    <text evidence="10">Binds two Mg(2+) per subunit. The magnesium ions form salt bridges with both the protein and the DNA. Can also accept other divalent metal cations, such as Mn(2+) or Ca(2+).</text>
</comment>
<feature type="binding site" evidence="10">
    <location>
        <position position="542"/>
    </location>
    <ligand>
        <name>Mg(2+)</name>
        <dbReference type="ChEBI" id="CHEBI:18420"/>
        <label>2</label>
    </ligand>
</feature>
<dbReference type="InterPro" id="IPR001241">
    <property type="entry name" value="Topo_IIA"/>
</dbReference>
<dbReference type="CDD" id="cd00822">
    <property type="entry name" value="TopoII_Trans_DNA_gyrase"/>
    <property type="match status" value="1"/>
</dbReference>
<dbReference type="FunFam" id="3.30.230.10:FF:000005">
    <property type="entry name" value="DNA gyrase subunit B"/>
    <property type="match status" value="1"/>
</dbReference>
<sequence length="710" mass="79895">MAKEKNQPKNNNEVSYEAKDIYVLEGLEPVRKRPGMYIGSTGVDGLHHLIWEVVDNSLDEAMAGFCTEIEVALLPQNRVSVKDNGRGIPVDIHKQTKKSALETVMCTLHAGGKFGGESYKVSGGLHGVGVSVVNALSSWMRAEVCRDGMLWAQEYKKGKPQFSVKKIGKCDARGTTVIFEPDPEVFKEIKYNWDAILTHLRQQAYLTKGVKINIRDLRETNVKLEEFCATCQVKPKSKKINGVDDLKKPTGNGERSYSFYFEGGVVSYVKFLVDDREEPVKHQNIFYVNREVENIQVETAFQYTEDIQGYEISFANNIHTGEGGMHITGFRSALTRGLNDYARKNGYIKESEENLGGDDVREGLIAVVSVKLKEPQFEGQTKAKLGNPEARTAVDTAVAYALEEYLEKNPNDAREILGGCILASKARQAAKAARETVLRKGIMEGLALPGKLADCSSRNPENSELYIVEGDSAGGSAKQGRNREFQAILPLRGKILNVEKARLDRALTSKEIKALIIALGTAIADDFNIEKLRYHRVIIMTDADVDGAHIRTLLLTLFFRYFKEIIEKGHLYIAQPPLYRVSRGKEAHYAYNEADKDSIINDFKKAKKEKIKIKIKSYGKEIKLDDEELPEEEEEKKHGFGIQRYKGLGEMNPQQLWETTMDPKNRVMKQVKIDDANAADKMFNILMGDEVFPRKRFIQTHAKNVKNLDI</sequence>
<evidence type="ECO:0000256" key="3">
    <source>
        <dbReference type="ARBA" id="ARBA00022723"/>
    </source>
</evidence>
<evidence type="ECO:0000313" key="13">
    <source>
        <dbReference type="Proteomes" id="UP000229317"/>
    </source>
</evidence>
<dbReference type="Pfam" id="PF01751">
    <property type="entry name" value="Toprim"/>
    <property type="match status" value="1"/>
</dbReference>
<keyword evidence="9 10" id="KW-0413">Isomerase</keyword>
<comment type="similarity">
    <text evidence="2 10">Belongs to the type II topoisomerase GyrB family.</text>
</comment>
<feature type="domain" description="Toprim" evidence="11">
    <location>
        <begin position="463"/>
        <end position="577"/>
    </location>
</feature>
<dbReference type="SUPFAM" id="SSF55874">
    <property type="entry name" value="ATPase domain of HSP90 chaperone/DNA topoisomerase II/histidine kinase"/>
    <property type="match status" value="1"/>
</dbReference>
<dbReference type="InterPro" id="IPR002288">
    <property type="entry name" value="DNA_gyrase_B_C"/>
</dbReference>
<feature type="binding site" evidence="10">
    <location>
        <position position="544"/>
    </location>
    <ligand>
        <name>Mg(2+)</name>
        <dbReference type="ChEBI" id="CHEBI:18420"/>
        <label>2</label>
    </ligand>
</feature>
<evidence type="ECO:0000256" key="4">
    <source>
        <dbReference type="ARBA" id="ARBA00022741"/>
    </source>
</evidence>
<evidence type="ECO:0000256" key="10">
    <source>
        <dbReference type="HAMAP-Rule" id="MF_01898"/>
    </source>
</evidence>
<dbReference type="GO" id="GO:0003677">
    <property type="term" value="F:DNA binding"/>
    <property type="evidence" value="ECO:0007669"/>
    <property type="project" value="UniProtKB-KW"/>
</dbReference>
<evidence type="ECO:0000313" key="12">
    <source>
        <dbReference type="EMBL" id="PIQ75613.1"/>
    </source>
</evidence>
<dbReference type="InterPro" id="IPR014721">
    <property type="entry name" value="Ribsml_uS5_D2-typ_fold_subgr"/>
</dbReference>
<comment type="subcellular location">
    <subcellularLocation>
        <location evidence="10">Cytoplasm</location>
    </subcellularLocation>
</comment>
<dbReference type="NCBIfam" id="TIGR01059">
    <property type="entry name" value="gyrB"/>
    <property type="match status" value="1"/>
</dbReference>
<dbReference type="FunFam" id="3.30.565.10:FF:000002">
    <property type="entry name" value="DNA gyrase subunit B"/>
    <property type="match status" value="1"/>
</dbReference>
<evidence type="ECO:0000256" key="8">
    <source>
        <dbReference type="ARBA" id="ARBA00023125"/>
    </source>
</evidence>
<keyword evidence="4 10" id="KW-0547">Nucleotide-binding</keyword>
<keyword evidence="5 10" id="KW-0067">ATP-binding</keyword>
<dbReference type="AlphaFoldDB" id="A0A2H0KTY1"/>
<dbReference type="Pfam" id="PF00986">
    <property type="entry name" value="DNA_gyraseB_C"/>
    <property type="match status" value="1"/>
</dbReference>
<protein>
    <recommendedName>
        <fullName evidence="10">DNA gyrase subunit B</fullName>
        <ecNumber evidence="10">5.6.2.2</ecNumber>
    </recommendedName>
</protein>
<keyword evidence="7 10" id="KW-0799">Topoisomerase</keyword>
<dbReference type="InterPro" id="IPR020568">
    <property type="entry name" value="Ribosomal_Su5_D2-typ_SF"/>
</dbReference>
<dbReference type="InterPro" id="IPR013760">
    <property type="entry name" value="Topo_IIA-like_dom_sf"/>
</dbReference>
<keyword evidence="3 10" id="KW-0479">Metal-binding</keyword>
<evidence type="ECO:0000256" key="6">
    <source>
        <dbReference type="ARBA" id="ARBA00022842"/>
    </source>
</evidence>
<dbReference type="GO" id="GO:0006265">
    <property type="term" value="P:DNA topological change"/>
    <property type="evidence" value="ECO:0007669"/>
    <property type="project" value="UniProtKB-UniRule"/>
</dbReference>
<feature type="site" description="Interaction with DNA" evidence="10">
    <location>
        <position position="494"/>
    </location>
</feature>
<gene>
    <name evidence="10 12" type="primary">gyrB</name>
    <name evidence="12" type="ORF">COV84_00440</name>
</gene>
<dbReference type="InterPro" id="IPR003594">
    <property type="entry name" value="HATPase_dom"/>
</dbReference>
<dbReference type="FunFam" id="3.40.50.670:FF:000001">
    <property type="entry name" value="DNA topoisomerase 2"/>
    <property type="match status" value="1"/>
</dbReference>
<dbReference type="PRINTS" id="PR00418">
    <property type="entry name" value="TPI2FAMILY"/>
</dbReference>
<keyword evidence="10" id="KW-0963">Cytoplasm</keyword>